<keyword evidence="3" id="KW-1185">Reference proteome</keyword>
<dbReference type="Proteomes" id="UP000242864">
    <property type="component" value="Chromosome"/>
</dbReference>
<proteinExistence type="predicted"/>
<sequence>MKSHLQNNNYVFKITKRIKNIVTQKQGFSLIESLFALFIQFVIVMLIPIIIVTLGQLKNTIFEDRTFDIEIMVKDMENVIHANDVKQQMISNKTMMIQRDNVLVNYRFQNKKIIKTINHHGNITMLNNVQDVHYQEIDHHMILMTIKYKEGAILHVKEVLL</sequence>
<keyword evidence="1" id="KW-1133">Transmembrane helix</keyword>
<protein>
    <recommendedName>
        <fullName evidence="4">Competence protein ComGF</fullName>
    </recommendedName>
</protein>
<feature type="transmembrane region" description="Helical" evidence="1">
    <location>
        <begin position="34"/>
        <end position="55"/>
    </location>
</feature>
<keyword evidence="1" id="KW-0472">Membrane</keyword>
<evidence type="ECO:0000313" key="3">
    <source>
        <dbReference type="Proteomes" id="UP000242864"/>
    </source>
</evidence>
<dbReference type="InterPro" id="IPR016977">
    <property type="entry name" value="ComGF"/>
</dbReference>
<keyword evidence="1" id="KW-0812">Transmembrane</keyword>
<organism evidence="2 3">
    <name type="scientific">Staphylococcus lutrae</name>
    <dbReference type="NCBI Taxonomy" id="155085"/>
    <lineage>
        <taxon>Bacteria</taxon>
        <taxon>Bacillati</taxon>
        <taxon>Bacillota</taxon>
        <taxon>Bacilli</taxon>
        <taxon>Bacillales</taxon>
        <taxon>Staphylococcaceae</taxon>
        <taxon>Staphylococcus</taxon>
    </lineage>
</organism>
<dbReference type="AlphaFoldDB" id="A0AAC9WIK9"/>
<gene>
    <name evidence="2" type="ORF">B5P37_00025</name>
</gene>
<dbReference type="KEGG" id="slz:B5P37_00025"/>
<dbReference type="Pfam" id="PF15980">
    <property type="entry name" value="ComGF"/>
    <property type="match status" value="1"/>
</dbReference>
<dbReference type="RefSeq" id="WP_085235895.1">
    <property type="nucleotide sequence ID" value="NZ_PPRH01000033.1"/>
</dbReference>
<reference evidence="2 3" key="1">
    <citation type="submission" date="2017-04" db="EMBL/GenBank/DDBJ databases">
        <authorList>
            <person name="Veseli I.A."/>
            <person name="Tang C."/>
            <person name="Pombert J.-F."/>
        </authorList>
    </citation>
    <scope>NUCLEOTIDE SEQUENCE [LARGE SCALE GENOMIC DNA]</scope>
    <source>
        <strain evidence="2 3">ATCC 700373</strain>
    </source>
</reference>
<evidence type="ECO:0008006" key="4">
    <source>
        <dbReference type="Google" id="ProtNLM"/>
    </source>
</evidence>
<name>A0AAC9WIK9_9STAP</name>
<evidence type="ECO:0000256" key="1">
    <source>
        <dbReference type="SAM" id="Phobius"/>
    </source>
</evidence>
<dbReference type="EMBL" id="CP020773">
    <property type="protein sequence ID" value="ARJ49846.1"/>
    <property type="molecule type" value="Genomic_DNA"/>
</dbReference>
<accession>A0AAC9WIK9</accession>
<evidence type="ECO:0000313" key="2">
    <source>
        <dbReference type="EMBL" id="ARJ49846.1"/>
    </source>
</evidence>